<evidence type="ECO:0000256" key="1">
    <source>
        <dbReference type="ARBA" id="ARBA00022694"/>
    </source>
</evidence>
<dbReference type="PANTHER" id="PTHR33992">
    <property type="entry name" value="RIBONUCLEASE P PROTEIN COMPONENT"/>
    <property type="match status" value="1"/>
</dbReference>
<evidence type="ECO:0000256" key="3">
    <source>
        <dbReference type="ARBA" id="ARBA00022759"/>
    </source>
</evidence>
<dbReference type="PANTHER" id="PTHR33992:SF1">
    <property type="entry name" value="RIBONUCLEASE P PROTEIN COMPONENT"/>
    <property type="match status" value="1"/>
</dbReference>
<dbReference type="InterPro" id="IPR000100">
    <property type="entry name" value="RNase_P"/>
</dbReference>
<dbReference type="GO" id="GO:0030677">
    <property type="term" value="C:ribonuclease P complex"/>
    <property type="evidence" value="ECO:0007669"/>
    <property type="project" value="TreeGrafter"/>
</dbReference>
<protein>
    <recommendedName>
        <fullName evidence="6">Ribonuclease P protein component</fullName>
        <ecNumber evidence="6">3.1.26.5</ecNumber>
    </recommendedName>
</protein>
<dbReference type="Proteomes" id="UP000541810">
    <property type="component" value="Unassembled WGS sequence"/>
</dbReference>
<reference evidence="7 8" key="1">
    <citation type="submission" date="2020-08" db="EMBL/GenBank/DDBJ databases">
        <title>Genomic Encyclopedia of Type Strains, Phase IV (KMG-IV): sequencing the most valuable type-strain genomes for metagenomic binning, comparative biology and taxonomic classification.</title>
        <authorList>
            <person name="Goeker M."/>
        </authorList>
    </citation>
    <scope>NUCLEOTIDE SEQUENCE [LARGE SCALE GENOMIC DNA]</scope>
    <source>
        <strain evidence="7 8">DSM 103725</strain>
    </source>
</reference>
<dbReference type="EMBL" id="JACHGY010000001">
    <property type="protein sequence ID" value="MBB6430675.1"/>
    <property type="molecule type" value="Genomic_DNA"/>
</dbReference>
<comment type="caution">
    <text evidence="7">The sequence shown here is derived from an EMBL/GenBank/DDBJ whole genome shotgun (WGS) entry which is preliminary data.</text>
</comment>
<dbReference type="GO" id="GO:0042781">
    <property type="term" value="F:3'-tRNA processing endoribonuclease activity"/>
    <property type="evidence" value="ECO:0007669"/>
    <property type="project" value="TreeGrafter"/>
</dbReference>
<dbReference type="Pfam" id="PF00825">
    <property type="entry name" value="Ribonuclease_P"/>
    <property type="match status" value="1"/>
</dbReference>
<keyword evidence="8" id="KW-1185">Reference proteome</keyword>
<accession>A0A7X0HA74</accession>
<dbReference type="GO" id="GO:0000049">
    <property type="term" value="F:tRNA binding"/>
    <property type="evidence" value="ECO:0007669"/>
    <property type="project" value="InterPro"/>
</dbReference>
<organism evidence="7 8">
    <name type="scientific">Algisphaera agarilytica</name>
    <dbReference type="NCBI Taxonomy" id="1385975"/>
    <lineage>
        <taxon>Bacteria</taxon>
        <taxon>Pseudomonadati</taxon>
        <taxon>Planctomycetota</taxon>
        <taxon>Phycisphaerae</taxon>
        <taxon>Phycisphaerales</taxon>
        <taxon>Phycisphaeraceae</taxon>
        <taxon>Algisphaera</taxon>
    </lineage>
</organism>
<gene>
    <name evidence="7" type="ORF">HNQ40_002481</name>
</gene>
<dbReference type="EC" id="3.1.26.5" evidence="6"/>
<evidence type="ECO:0000256" key="5">
    <source>
        <dbReference type="ARBA" id="ARBA00022884"/>
    </source>
</evidence>
<sequence length="120" mass="13793">MFDAKVRKNAGPLLLFTMPNDLPHWRLGLSVSRRVGNAVTRSRHKRMLREAFRLTQNTWPKRAGADPEQPACGYDLVVVVRPHELMSLEDYQRQLFSGVAAAHRTWEKRLRNADDTQGPD</sequence>
<dbReference type="AlphaFoldDB" id="A0A7X0HA74"/>
<dbReference type="InterPro" id="IPR020568">
    <property type="entry name" value="Ribosomal_Su5_D2-typ_SF"/>
</dbReference>
<dbReference type="Gene3D" id="3.30.230.10">
    <property type="match status" value="1"/>
</dbReference>
<evidence type="ECO:0000313" key="8">
    <source>
        <dbReference type="Proteomes" id="UP000541810"/>
    </source>
</evidence>
<name>A0A7X0HA74_9BACT</name>
<evidence type="ECO:0000256" key="6">
    <source>
        <dbReference type="NCBIfam" id="TIGR00188"/>
    </source>
</evidence>
<proteinExistence type="predicted"/>
<keyword evidence="4" id="KW-0378">Hydrolase</keyword>
<evidence type="ECO:0000313" key="7">
    <source>
        <dbReference type="EMBL" id="MBB6430675.1"/>
    </source>
</evidence>
<keyword evidence="1" id="KW-0819">tRNA processing</keyword>
<dbReference type="InterPro" id="IPR014721">
    <property type="entry name" value="Ribsml_uS5_D2-typ_fold_subgr"/>
</dbReference>
<keyword evidence="3" id="KW-0255">Endonuclease</keyword>
<dbReference type="NCBIfam" id="TIGR00188">
    <property type="entry name" value="rnpA"/>
    <property type="match status" value="1"/>
</dbReference>
<keyword evidence="2" id="KW-0540">Nuclease</keyword>
<evidence type="ECO:0000256" key="2">
    <source>
        <dbReference type="ARBA" id="ARBA00022722"/>
    </source>
</evidence>
<dbReference type="GO" id="GO:0004526">
    <property type="term" value="F:ribonuclease P activity"/>
    <property type="evidence" value="ECO:0007669"/>
    <property type="project" value="UniProtKB-UniRule"/>
</dbReference>
<keyword evidence="5" id="KW-0694">RNA-binding</keyword>
<dbReference type="SUPFAM" id="SSF54211">
    <property type="entry name" value="Ribosomal protein S5 domain 2-like"/>
    <property type="match status" value="1"/>
</dbReference>
<evidence type="ECO:0000256" key="4">
    <source>
        <dbReference type="ARBA" id="ARBA00022801"/>
    </source>
</evidence>